<dbReference type="AlphaFoldDB" id="A0A105YA15"/>
<organism evidence="1 2">
    <name type="scientific">Burkholderia ubonensis</name>
    <dbReference type="NCBI Taxonomy" id="101571"/>
    <lineage>
        <taxon>Bacteria</taxon>
        <taxon>Pseudomonadati</taxon>
        <taxon>Pseudomonadota</taxon>
        <taxon>Betaproteobacteria</taxon>
        <taxon>Burkholderiales</taxon>
        <taxon>Burkholderiaceae</taxon>
        <taxon>Burkholderia</taxon>
        <taxon>Burkholderia cepacia complex</taxon>
    </lineage>
</organism>
<name>A0A105YA15_9BURK</name>
<comment type="caution">
    <text evidence="1">The sequence shown here is derived from an EMBL/GenBank/DDBJ whole genome shotgun (WGS) entry which is preliminary data.</text>
</comment>
<accession>A0A105YA15</accession>
<evidence type="ECO:0000313" key="2">
    <source>
        <dbReference type="Proteomes" id="UP000060630"/>
    </source>
</evidence>
<dbReference type="Proteomes" id="UP000060630">
    <property type="component" value="Unassembled WGS sequence"/>
</dbReference>
<evidence type="ECO:0000313" key="1">
    <source>
        <dbReference type="EMBL" id="KWA85161.1"/>
    </source>
</evidence>
<proteinExistence type="predicted"/>
<protein>
    <submittedName>
        <fullName evidence="1">Uncharacterized protein</fullName>
    </submittedName>
</protein>
<sequence length="80" mass="8723">MAVKFSEIRSAILFDEKSEEIVAGNGVLEFIIGRPCPGINDTDGIAGIIGEDAIADYILRVRERLSIYLKAVLIGKSSRK</sequence>
<dbReference type="EMBL" id="LPHD01000025">
    <property type="protein sequence ID" value="KWA85161.1"/>
    <property type="molecule type" value="Genomic_DNA"/>
</dbReference>
<gene>
    <name evidence="1" type="ORF">WL29_16380</name>
</gene>
<reference evidence="1 2" key="1">
    <citation type="submission" date="2015-11" db="EMBL/GenBank/DDBJ databases">
        <title>Expanding the genomic diversity of Burkholderia species for the development of highly accurate diagnostics.</title>
        <authorList>
            <person name="Sahl J."/>
            <person name="Keim P."/>
            <person name="Wagner D."/>
        </authorList>
    </citation>
    <scope>NUCLEOTIDE SEQUENCE [LARGE SCALE GENOMIC DNA]</scope>
    <source>
        <strain evidence="1 2">MSMB2087WGS</strain>
    </source>
</reference>